<evidence type="ECO:0000256" key="4">
    <source>
        <dbReference type="ARBA" id="ARBA00023159"/>
    </source>
</evidence>
<dbReference type="GO" id="GO:0003700">
    <property type="term" value="F:DNA-binding transcription factor activity"/>
    <property type="evidence" value="ECO:0007669"/>
    <property type="project" value="InterPro"/>
</dbReference>
<feature type="signal peptide" evidence="6">
    <location>
        <begin position="1"/>
        <end position="24"/>
    </location>
</feature>
<evidence type="ECO:0000313" key="8">
    <source>
        <dbReference type="EMBL" id="SOS21837.1"/>
    </source>
</evidence>
<dbReference type="Gene3D" id="3.40.190.290">
    <property type="match status" value="1"/>
</dbReference>
<feature type="domain" description="HTH lysR-type" evidence="7">
    <location>
        <begin position="3"/>
        <end position="60"/>
    </location>
</feature>
<dbReference type="RefSeq" id="WP_065350318.1">
    <property type="nucleotide sequence ID" value="NZ_LT222319.1"/>
</dbReference>
<dbReference type="PANTHER" id="PTHR30293">
    <property type="entry name" value="TRANSCRIPTIONAL REGULATORY PROTEIN NAC-RELATED"/>
    <property type="match status" value="1"/>
</dbReference>
<evidence type="ECO:0000256" key="5">
    <source>
        <dbReference type="ARBA" id="ARBA00023163"/>
    </source>
</evidence>
<keyword evidence="3" id="KW-0238">DNA-binding</keyword>
<organism evidence="8 9">
    <name type="scientific">Pseudomonas cerasi</name>
    <dbReference type="NCBI Taxonomy" id="1583341"/>
    <lineage>
        <taxon>Bacteria</taxon>
        <taxon>Pseudomonadati</taxon>
        <taxon>Pseudomonadota</taxon>
        <taxon>Gammaproteobacteria</taxon>
        <taxon>Pseudomonadales</taxon>
        <taxon>Pseudomonadaceae</taxon>
        <taxon>Pseudomonas</taxon>
    </lineage>
</organism>
<protein>
    <submittedName>
        <fullName evidence="8">LysR family transcriptional regulator</fullName>
    </submittedName>
</protein>
<dbReference type="EMBL" id="LT963395">
    <property type="protein sequence ID" value="SOS21837.1"/>
    <property type="molecule type" value="Genomic_DNA"/>
</dbReference>
<keyword evidence="6" id="KW-0732">Signal</keyword>
<dbReference type="SUPFAM" id="SSF46785">
    <property type="entry name" value="Winged helix' DNA-binding domain"/>
    <property type="match status" value="1"/>
</dbReference>
<keyword evidence="9" id="KW-1185">Reference proteome</keyword>
<sequence>MTINYRVMKSFVAAVEAKSLSAAAARLHMAQPALSQHIAQLEEHFALRLLIRSNLGVSPTTAGLALYDHAQRALHQLEVTEREVRRAGDCLQGSVALGLATYSSLSLLTTPLLMTLRKQHPGINLYLNDNFGLTFSSLVKNGRLGLAIIYGEGAMKGVTLKPLLIEDLFFISAPKQGAAPACAPIALAELAEVELLLPSPRHYLRKLIDAAFNEVGIQPRVIGEIESVTAMREAISTGVGATILPRALALNFAGTVKPNLQQVINPEIRATLSLCMSDHLPVTEPASAVQRILEQLVVEQFGEPNTPADLDANEQWQCAHLLASTAIEEAAWPCSEGACARFDGSVSSM</sequence>
<evidence type="ECO:0000256" key="1">
    <source>
        <dbReference type="ARBA" id="ARBA00009437"/>
    </source>
</evidence>
<dbReference type="PRINTS" id="PR00039">
    <property type="entry name" value="HTHLYSR"/>
</dbReference>
<dbReference type="Proteomes" id="UP000239025">
    <property type="component" value="Chromosome 1"/>
</dbReference>
<dbReference type="Pfam" id="PF03466">
    <property type="entry name" value="LysR_substrate"/>
    <property type="match status" value="1"/>
</dbReference>
<keyword evidence="5" id="KW-0804">Transcription</keyword>
<reference evidence="9" key="1">
    <citation type="submission" date="2017-11" db="EMBL/GenBank/DDBJ databases">
        <authorList>
            <person name="Blom J."/>
        </authorList>
    </citation>
    <scope>NUCLEOTIDE SEQUENCE [LARGE SCALE GENOMIC DNA]</scope>
</reference>
<gene>
    <name evidence="8" type="ORF">PL963_03750</name>
</gene>
<dbReference type="GO" id="GO:2000142">
    <property type="term" value="P:regulation of DNA-templated transcription initiation"/>
    <property type="evidence" value="ECO:0007669"/>
    <property type="project" value="TreeGrafter"/>
</dbReference>
<dbReference type="PANTHER" id="PTHR30293:SF0">
    <property type="entry name" value="NITROGEN ASSIMILATION REGULATORY PROTEIN NAC"/>
    <property type="match status" value="1"/>
</dbReference>
<proteinExistence type="inferred from homology"/>
<evidence type="ECO:0000256" key="6">
    <source>
        <dbReference type="SAM" id="SignalP"/>
    </source>
</evidence>
<name>A0A193SSE8_9PSED</name>
<dbReference type="GO" id="GO:0003677">
    <property type="term" value="F:DNA binding"/>
    <property type="evidence" value="ECO:0007669"/>
    <property type="project" value="UniProtKB-KW"/>
</dbReference>
<dbReference type="AlphaFoldDB" id="A0A193SSE8"/>
<evidence type="ECO:0000256" key="2">
    <source>
        <dbReference type="ARBA" id="ARBA00023015"/>
    </source>
</evidence>
<dbReference type="InterPro" id="IPR005119">
    <property type="entry name" value="LysR_subst-bd"/>
</dbReference>
<keyword evidence="2" id="KW-0805">Transcription regulation</keyword>
<feature type="chain" id="PRO_5015053296" evidence="6">
    <location>
        <begin position="25"/>
        <end position="349"/>
    </location>
</feature>
<dbReference type="FunFam" id="1.10.10.10:FF:000001">
    <property type="entry name" value="LysR family transcriptional regulator"/>
    <property type="match status" value="1"/>
</dbReference>
<dbReference type="Gene3D" id="1.10.10.10">
    <property type="entry name" value="Winged helix-like DNA-binding domain superfamily/Winged helix DNA-binding domain"/>
    <property type="match status" value="1"/>
</dbReference>
<accession>A0A193SSE8</accession>
<comment type="similarity">
    <text evidence="1">Belongs to the LysR transcriptional regulatory family.</text>
</comment>
<dbReference type="Pfam" id="PF00126">
    <property type="entry name" value="HTH_1"/>
    <property type="match status" value="1"/>
</dbReference>
<dbReference type="InterPro" id="IPR036388">
    <property type="entry name" value="WH-like_DNA-bd_sf"/>
</dbReference>
<evidence type="ECO:0000256" key="3">
    <source>
        <dbReference type="ARBA" id="ARBA00023125"/>
    </source>
</evidence>
<evidence type="ECO:0000313" key="9">
    <source>
        <dbReference type="Proteomes" id="UP000239025"/>
    </source>
</evidence>
<dbReference type="SUPFAM" id="SSF53850">
    <property type="entry name" value="Periplasmic binding protein-like II"/>
    <property type="match status" value="1"/>
</dbReference>
<dbReference type="InterPro" id="IPR000847">
    <property type="entry name" value="LysR_HTH_N"/>
</dbReference>
<evidence type="ECO:0000259" key="7">
    <source>
        <dbReference type="PROSITE" id="PS50931"/>
    </source>
</evidence>
<dbReference type="PROSITE" id="PS50931">
    <property type="entry name" value="HTH_LYSR"/>
    <property type="match status" value="1"/>
</dbReference>
<dbReference type="InterPro" id="IPR036390">
    <property type="entry name" value="WH_DNA-bd_sf"/>
</dbReference>
<keyword evidence="4" id="KW-0010">Activator</keyword>